<dbReference type="PANTHER" id="PTHR30055">
    <property type="entry name" value="HTH-TYPE TRANSCRIPTIONAL REGULATOR RUTR"/>
    <property type="match status" value="1"/>
</dbReference>
<keyword evidence="2 4" id="KW-0238">DNA-binding</keyword>
<evidence type="ECO:0000256" key="4">
    <source>
        <dbReference type="PROSITE-ProRule" id="PRU00335"/>
    </source>
</evidence>
<sequence length="198" mass="22853">MPRFSAGEREIIRQRLMREGERLFAAFGVKKVTVDEIVRATGIAKGTFYTFYPSKEHLYLDIAGNLQLQMWRDMDAFLKEHRALPPRALCKGCFLWMFDELQRYPMLRQADGETADYLYRKLPPEAIEAHTQDDRRELARLEEFGIRFACGPEIATKALQTLAVAFLNLQQEGADSRQAVMEIILDGVLKELIVDEDH</sequence>
<feature type="DNA-binding region" description="H-T-H motif" evidence="4">
    <location>
        <begin position="33"/>
        <end position="52"/>
    </location>
</feature>
<dbReference type="InterPro" id="IPR001647">
    <property type="entry name" value="HTH_TetR"/>
</dbReference>
<dbReference type="Proteomes" id="UP000184089">
    <property type="component" value="Unassembled WGS sequence"/>
</dbReference>
<dbReference type="EMBL" id="WWVX01000001">
    <property type="protein sequence ID" value="MZL68707.1"/>
    <property type="molecule type" value="Genomic_DNA"/>
</dbReference>
<dbReference type="GO" id="GO:0000976">
    <property type="term" value="F:transcription cis-regulatory region binding"/>
    <property type="evidence" value="ECO:0007669"/>
    <property type="project" value="TreeGrafter"/>
</dbReference>
<dbReference type="PANTHER" id="PTHR30055:SF234">
    <property type="entry name" value="HTH-TYPE TRANSCRIPTIONAL REGULATOR BETI"/>
    <property type="match status" value="1"/>
</dbReference>
<name>A0AAQ1MB72_9FIRM</name>
<evidence type="ECO:0000256" key="3">
    <source>
        <dbReference type="ARBA" id="ARBA00023163"/>
    </source>
</evidence>
<protein>
    <submittedName>
        <fullName evidence="6">TetR family transcriptional regulator</fullName>
    </submittedName>
    <submittedName>
        <fullName evidence="7">Transcriptional regulator, TetR family</fullName>
    </submittedName>
</protein>
<reference evidence="8" key="2">
    <citation type="submission" date="2016-11" db="EMBL/GenBank/DDBJ databases">
        <authorList>
            <person name="Jaros S."/>
            <person name="Januszkiewicz K."/>
            <person name="Wedrychowicz H."/>
        </authorList>
    </citation>
    <scope>NUCLEOTIDE SEQUENCE [LARGE SCALE GENOMIC DNA]</scope>
    <source>
        <strain evidence="8">DSM 4029</strain>
    </source>
</reference>
<keyword evidence="9" id="KW-1185">Reference proteome</keyword>
<accession>A0AAQ1MB72</accession>
<dbReference type="InterPro" id="IPR009057">
    <property type="entry name" value="Homeodomain-like_sf"/>
</dbReference>
<keyword evidence="3" id="KW-0804">Transcription</keyword>
<dbReference type="Gene3D" id="1.10.357.10">
    <property type="entry name" value="Tetracycline Repressor, domain 2"/>
    <property type="match status" value="1"/>
</dbReference>
<dbReference type="SUPFAM" id="SSF46689">
    <property type="entry name" value="Homeodomain-like"/>
    <property type="match status" value="1"/>
</dbReference>
<evidence type="ECO:0000313" key="6">
    <source>
        <dbReference type="EMBL" id="MZL68707.1"/>
    </source>
</evidence>
<reference evidence="7" key="1">
    <citation type="submission" date="2016-11" db="EMBL/GenBank/DDBJ databases">
        <authorList>
            <person name="Varghese N."/>
            <person name="Submissions S."/>
        </authorList>
    </citation>
    <scope>NUCLEOTIDE SEQUENCE</scope>
    <source>
        <strain evidence="7">DSM 4029</strain>
    </source>
</reference>
<dbReference type="InterPro" id="IPR050109">
    <property type="entry name" value="HTH-type_TetR-like_transc_reg"/>
</dbReference>
<evidence type="ECO:0000313" key="8">
    <source>
        <dbReference type="Proteomes" id="UP000184089"/>
    </source>
</evidence>
<reference evidence="6 9" key="3">
    <citation type="journal article" date="2019" name="Nat. Med.">
        <title>A library of human gut bacterial isolates paired with longitudinal multiomics data enables mechanistic microbiome research.</title>
        <authorList>
            <person name="Poyet M."/>
            <person name="Groussin M."/>
            <person name="Gibbons S.M."/>
            <person name="Avila-Pacheco J."/>
            <person name="Jiang X."/>
            <person name="Kearney S.M."/>
            <person name="Perrotta A.R."/>
            <person name="Berdy B."/>
            <person name="Zhao S."/>
            <person name="Lieberman T.D."/>
            <person name="Swanson P.K."/>
            <person name="Smith M."/>
            <person name="Roesemann S."/>
            <person name="Alexander J.E."/>
            <person name="Rich S.A."/>
            <person name="Livny J."/>
            <person name="Vlamakis H."/>
            <person name="Clish C."/>
            <person name="Bullock K."/>
            <person name="Deik A."/>
            <person name="Scott J."/>
            <person name="Pierce K.A."/>
            <person name="Xavier R.J."/>
            <person name="Alm E.J."/>
        </authorList>
    </citation>
    <scope>NUCLEOTIDE SEQUENCE [LARGE SCALE GENOMIC DNA]</scope>
    <source>
        <strain evidence="6 9">BIOML-A2</strain>
    </source>
</reference>
<evidence type="ECO:0000259" key="5">
    <source>
        <dbReference type="PROSITE" id="PS50977"/>
    </source>
</evidence>
<dbReference type="GO" id="GO:0003700">
    <property type="term" value="F:DNA-binding transcription factor activity"/>
    <property type="evidence" value="ECO:0007669"/>
    <property type="project" value="TreeGrafter"/>
</dbReference>
<proteinExistence type="predicted"/>
<dbReference type="AlphaFoldDB" id="A0AAQ1MB72"/>
<dbReference type="EMBL" id="FQVY01000001">
    <property type="protein sequence ID" value="SHF69487.1"/>
    <property type="molecule type" value="Genomic_DNA"/>
</dbReference>
<evidence type="ECO:0000256" key="2">
    <source>
        <dbReference type="ARBA" id="ARBA00023125"/>
    </source>
</evidence>
<feature type="domain" description="HTH tetR-type" evidence="5">
    <location>
        <begin position="10"/>
        <end position="70"/>
    </location>
</feature>
<evidence type="ECO:0000313" key="9">
    <source>
        <dbReference type="Proteomes" id="UP000474718"/>
    </source>
</evidence>
<organism evidence="7 8">
    <name type="scientific">Bittarella massiliensis</name>
    <name type="common">ex Durand et al. 2017</name>
    <dbReference type="NCBI Taxonomy" id="1720313"/>
    <lineage>
        <taxon>Bacteria</taxon>
        <taxon>Bacillati</taxon>
        <taxon>Bacillota</taxon>
        <taxon>Clostridia</taxon>
        <taxon>Eubacteriales</taxon>
        <taxon>Oscillospiraceae</taxon>
        <taxon>Bittarella (ex Durand et al. 2017)</taxon>
    </lineage>
</organism>
<keyword evidence="1" id="KW-0805">Transcription regulation</keyword>
<dbReference type="PROSITE" id="PS50977">
    <property type="entry name" value="HTH_TETR_2"/>
    <property type="match status" value="1"/>
</dbReference>
<dbReference type="Pfam" id="PF00440">
    <property type="entry name" value="TetR_N"/>
    <property type="match status" value="1"/>
</dbReference>
<dbReference type="RefSeq" id="WP_021658592.1">
    <property type="nucleotide sequence ID" value="NZ_FQVY01000001.1"/>
</dbReference>
<gene>
    <name evidence="6" type="ORF">GT747_02815</name>
    <name evidence="7" type="ORF">SAMN05444424_0365</name>
</gene>
<evidence type="ECO:0000313" key="7">
    <source>
        <dbReference type="EMBL" id="SHF69487.1"/>
    </source>
</evidence>
<evidence type="ECO:0000256" key="1">
    <source>
        <dbReference type="ARBA" id="ARBA00023015"/>
    </source>
</evidence>
<comment type="caution">
    <text evidence="7">The sequence shown here is derived from an EMBL/GenBank/DDBJ whole genome shotgun (WGS) entry which is preliminary data.</text>
</comment>
<dbReference type="Proteomes" id="UP000474718">
    <property type="component" value="Unassembled WGS sequence"/>
</dbReference>